<comment type="caution">
    <text evidence="1">The sequence shown here is derived from an EMBL/GenBank/DDBJ whole genome shotgun (WGS) entry which is preliminary data.</text>
</comment>
<organism evidence="1 2">
    <name type="scientific">Peronosclerospora sorghi</name>
    <dbReference type="NCBI Taxonomy" id="230839"/>
    <lineage>
        <taxon>Eukaryota</taxon>
        <taxon>Sar</taxon>
        <taxon>Stramenopiles</taxon>
        <taxon>Oomycota</taxon>
        <taxon>Peronosporomycetes</taxon>
        <taxon>Peronosporales</taxon>
        <taxon>Peronosporaceae</taxon>
        <taxon>Peronosclerospora</taxon>
    </lineage>
</organism>
<evidence type="ECO:0000313" key="2">
    <source>
        <dbReference type="Proteomes" id="UP001163321"/>
    </source>
</evidence>
<keyword evidence="2" id="KW-1185">Reference proteome</keyword>
<dbReference type="Proteomes" id="UP001163321">
    <property type="component" value="Chromosome 2"/>
</dbReference>
<dbReference type="EMBL" id="CM047581">
    <property type="protein sequence ID" value="KAI9916259.1"/>
    <property type="molecule type" value="Genomic_DNA"/>
</dbReference>
<name>A0ACC0WBX4_9STRA</name>
<accession>A0ACC0WBX4</accession>
<reference evidence="1 2" key="1">
    <citation type="journal article" date="2022" name="bioRxiv">
        <title>The genome of the oomycete Peronosclerospora sorghi, a cosmopolitan pathogen of maize and sorghum, is inflated with dispersed pseudogenes.</title>
        <authorList>
            <person name="Fletcher K."/>
            <person name="Martin F."/>
            <person name="Isakeit T."/>
            <person name="Cavanaugh K."/>
            <person name="Magill C."/>
            <person name="Michelmore R."/>
        </authorList>
    </citation>
    <scope>NUCLEOTIDE SEQUENCE [LARGE SCALE GENOMIC DNA]</scope>
    <source>
        <strain evidence="1">P6</strain>
    </source>
</reference>
<sequence length="142" mass="15462">MDEDTNAKSARQMAEKADTTLRSGHSTKSFTGKYCQAEVCQNEVNETYVPAFATGVTPSSPYETVSPYVGSPKLPHSKQQTPSVTFLYGVLDGLPIHVLQHSDAERMATASYVACVTSSTRADKRMLKAMSVIEICRDSSSF</sequence>
<gene>
    <name evidence="1" type="ORF">PsorP6_017093</name>
</gene>
<protein>
    <submittedName>
        <fullName evidence="1">Uncharacterized protein</fullName>
    </submittedName>
</protein>
<proteinExistence type="predicted"/>
<evidence type="ECO:0000313" key="1">
    <source>
        <dbReference type="EMBL" id="KAI9916259.1"/>
    </source>
</evidence>